<dbReference type="PROSITE" id="PS50181">
    <property type="entry name" value="FBOX"/>
    <property type="match status" value="1"/>
</dbReference>
<dbReference type="EMBL" id="NKCI01000276">
    <property type="protein sequence ID" value="RSL44969.1"/>
    <property type="molecule type" value="Genomic_DNA"/>
</dbReference>
<dbReference type="OrthoDB" id="4191831at2759"/>
<evidence type="ECO:0000313" key="3">
    <source>
        <dbReference type="Proteomes" id="UP000288168"/>
    </source>
</evidence>
<comment type="caution">
    <text evidence="2">The sequence shown here is derived from an EMBL/GenBank/DDBJ whole genome shotgun (WGS) entry which is preliminary data.</text>
</comment>
<accession>A0A428NW51</accession>
<sequence>MSILKSPREVQLAILELLPLSDLIALSTTSKDARHKVEPLIYSDIRIIRELHGRPPIMLLLRTILDRPELGSYVRRLDLGGEEFGVPPSRSFRPRPPVPQMVPLPTERLSQVARNYSSSLELINSWIHEAESGSSDALAAFLIGLLPNLAWLYSSYDWTVEIKYVGLVFRSAVRGISGDSFPPRLPTYESLRRVELKLPSGFDESEYMDIGYIDPVNTLDALTLFYLPNIEHISVCIDNPIEFSWPLPTPPNSTLSSLELGRLREIRLEPLLSTLANLRKLRYDWFYCHPVDRQVSGPIVRLDTMAAALATLSDTLTELEITAETPCALSWGDDFPPTFTLQGSLSQISQLRKLRRLHLPWVFVMGMPASPNGRIDLNIPPDVEDLAFTADLFEADANDWEDDMIISIIKSELEDGVLSVLGSLKKITLPGSMILGREAIEYAGDLEALGAQFNIEVVDQWQDFLERERRVSGSEASSDGSDEIF</sequence>
<keyword evidence="3" id="KW-1185">Reference proteome</keyword>
<protein>
    <recommendedName>
        <fullName evidence="1">F-box domain-containing protein</fullName>
    </recommendedName>
</protein>
<evidence type="ECO:0000259" key="1">
    <source>
        <dbReference type="PROSITE" id="PS50181"/>
    </source>
</evidence>
<dbReference type="Proteomes" id="UP000288168">
    <property type="component" value="Unassembled WGS sequence"/>
</dbReference>
<organism evidence="2 3">
    <name type="scientific">Fusarium duplospermum</name>
    <dbReference type="NCBI Taxonomy" id="1325734"/>
    <lineage>
        <taxon>Eukaryota</taxon>
        <taxon>Fungi</taxon>
        <taxon>Dikarya</taxon>
        <taxon>Ascomycota</taxon>
        <taxon>Pezizomycotina</taxon>
        <taxon>Sordariomycetes</taxon>
        <taxon>Hypocreomycetidae</taxon>
        <taxon>Hypocreales</taxon>
        <taxon>Nectriaceae</taxon>
        <taxon>Fusarium</taxon>
        <taxon>Fusarium solani species complex</taxon>
    </lineage>
</organism>
<proteinExistence type="predicted"/>
<reference evidence="2 3" key="1">
    <citation type="submission" date="2017-06" db="EMBL/GenBank/DDBJ databases">
        <title>Comparative genomic analysis of Ambrosia Fusariam Clade fungi.</title>
        <authorList>
            <person name="Stajich J.E."/>
            <person name="Carrillo J."/>
            <person name="Kijimoto T."/>
            <person name="Eskalen A."/>
            <person name="O'Donnell K."/>
            <person name="Kasson M."/>
        </authorList>
    </citation>
    <scope>NUCLEOTIDE SEQUENCE [LARGE SCALE GENOMIC DNA]</scope>
    <source>
        <strain evidence="2 3">NRRL62584</strain>
    </source>
</reference>
<gene>
    <name evidence="2" type="ORF">CEP54_014477</name>
</gene>
<dbReference type="AlphaFoldDB" id="A0A428NW51"/>
<dbReference type="InterPro" id="IPR001810">
    <property type="entry name" value="F-box_dom"/>
</dbReference>
<evidence type="ECO:0000313" key="2">
    <source>
        <dbReference type="EMBL" id="RSL44969.1"/>
    </source>
</evidence>
<name>A0A428NW51_9HYPO</name>
<feature type="domain" description="F-box" evidence="1">
    <location>
        <begin position="1"/>
        <end position="51"/>
    </location>
</feature>